<sequence>MSNYKFETLQLHVGQEQADPATDSRAVPIYQTTSYVFHNSAHAAARFGLADPGNIYGRLTNSTQDVLEKRIAALEGGVAALATASGAAAVTYTIQALAQAGDHIVSQKTIYGGSYNLLAHTLPQFGVATTFVDAHNLTELENAIQPNTKAVYLETLGNPNSDIPDIGAISEIAHRHGLPLVIDNTFGTPYLIRPIEYGADIVVHSATKFIGGHGTTLGGIIVDSGKFDWKAGGKFAPIAAPNPSYHGVSFVDAAGPAAFVTYVRAILLRDTGAAISPFNAFLLLQGVETLSLRLDRHAGNTKKVVEFLASHPQVERVNHPSLPGHPDHALYEKYFPNGGASIFTFELRGGQEEAHAFIDHLKIFSLLANVADVKSLVIHPATTTHSQLSAEELADQGIKPNTIRLSIGTEHIDDILADLQNGFDAVK</sequence>
<dbReference type="GO" id="GO:0003961">
    <property type="term" value="F:O-acetylhomoserine aminocarboxypropyltransferase activity"/>
    <property type="evidence" value="ECO:0007669"/>
    <property type="project" value="TreeGrafter"/>
</dbReference>
<evidence type="ECO:0000256" key="1">
    <source>
        <dbReference type="ARBA" id="ARBA00001933"/>
    </source>
</evidence>
<dbReference type="GO" id="GO:0018826">
    <property type="term" value="F:methionine gamma-lyase activity"/>
    <property type="evidence" value="ECO:0007669"/>
    <property type="project" value="UniProtKB-EC"/>
</dbReference>
<dbReference type="EC" id="4.4.1.11" evidence="5"/>
<evidence type="ECO:0000256" key="2">
    <source>
        <dbReference type="ARBA" id="ARBA00009077"/>
    </source>
</evidence>
<evidence type="ECO:0000256" key="3">
    <source>
        <dbReference type="ARBA" id="ARBA00022679"/>
    </source>
</evidence>
<dbReference type="Pfam" id="PF01053">
    <property type="entry name" value="Cys_Met_Meta_PP"/>
    <property type="match status" value="1"/>
</dbReference>
<dbReference type="GO" id="GO:0004124">
    <property type="term" value="F:cysteine synthase activity"/>
    <property type="evidence" value="ECO:0007669"/>
    <property type="project" value="TreeGrafter"/>
</dbReference>
<keyword evidence="3" id="KW-0808">Transferase</keyword>
<gene>
    <name evidence="5" type="primary">mgl_22</name>
    <name evidence="5" type="ORF">SDC9_74555</name>
</gene>
<dbReference type="InterPro" id="IPR006235">
    <property type="entry name" value="OAc-hSer/O-AcSer_sulfhydrylase"/>
</dbReference>
<dbReference type="PANTHER" id="PTHR43797">
    <property type="entry name" value="HOMOCYSTEINE/CYSTEINE SYNTHASE"/>
    <property type="match status" value="1"/>
</dbReference>
<keyword evidence="4" id="KW-0663">Pyridoxal phosphate</keyword>
<name>A0A644YJ51_9ZZZZ</name>
<dbReference type="SUPFAM" id="SSF53383">
    <property type="entry name" value="PLP-dependent transferases"/>
    <property type="match status" value="1"/>
</dbReference>
<comment type="cofactor">
    <cofactor evidence="1">
        <name>pyridoxal 5'-phosphate</name>
        <dbReference type="ChEBI" id="CHEBI:597326"/>
    </cofactor>
</comment>
<dbReference type="EMBL" id="VSSQ01005145">
    <property type="protein sequence ID" value="MPM28038.1"/>
    <property type="molecule type" value="Genomic_DNA"/>
</dbReference>
<dbReference type="GO" id="GO:0019346">
    <property type="term" value="P:transsulfuration"/>
    <property type="evidence" value="ECO:0007669"/>
    <property type="project" value="InterPro"/>
</dbReference>
<comment type="caution">
    <text evidence="5">The sequence shown here is derived from an EMBL/GenBank/DDBJ whole genome shotgun (WGS) entry which is preliminary data.</text>
</comment>
<dbReference type="InterPro" id="IPR015424">
    <property type="entry name" value="PyrdxlP-dep_Trfase"/>
</dbReference>
<dbReference type="InterPro" id="IPR000277">
    <property type="entry name" value="Cys/Met-Metab_PyrdxlP-dep_enz"/>
</dbReference>
<comment type="similarity">
    <text evidence="2">Belongs to the trans-sulfuration enzymes family.</text>
</comment>
<evidence type="ECO:0000313" key="5">
    <source>
        <dbReference type="EMBL" id="MPM28038.1"/>
    </source>
</evidence>
<evidence type="ECO:0000256" key="4">
    <source>
        <dbReference type="ARBA" id="ARBA00022898"/>
    </source>
</evidence>
<dbReference type="CDD" id="cd00614">
    <property type="entry name" value="CGS_like"/>
    <property type="match status" value="1"/>
</dbReference>
<organism evidence="5">
    <name type="scientific">bioreactor metagenome</name>
    <dbReference type="NCBI Taxonomy" id="1076179"/>
    <lineage>
        <taxon>unclassified sequences</taxon>
        <taxon>metagenomes</taxon>
        <taxon>ecological metagenomes</taxon>
    </lineage>
</organism>
<dbReference type="GO" id="GO:0030170">
    <property type="term" value="F:pyridoxal phosphate binding"/>
    <property type="evidence" value="ECO:0007669"/>
    <property type="project" value="InterPro"/>
</dbReference>
<dbReference type="PIRSF" id="PIRSF001434">
    <property type="entry name" value="CGS"/>
    <property type="match status" value="1"/>
</dbReference>
<reference evidence="5" key="1">
    <citation type="submission" date="2019-08" db="EMBL/GenBank/DDBJ databases">
        <authorList>
            <person name="Kucharzyk K."/>
            <person name="Murdoch R.W."/>
            <person name="Higgins S."/>
            <person name="Loffler F."/>
        </authorList>
    </citation>
    <scope>NUCLEOTIDE SEQUENCE</scope>
</reference>
<dbReference type="InterPro" id="IPR015421">
    <property type="entry name" value="PyrdxlP-dep_Trfase_major"/>
</dbReference>
<dbReference type="Gene3D" id="3.40.640.10">
    <property type="entry name" value="Type I PLP-dependent aspartate aminotransferase-like (Major domain)"/>
    <property type="match status" value="1"/>
</dbReference>
<dbReference type="GO" id="GO:0005737">
    <property type="term" value="C:cytoplasm"/>
    <property type="evidence" value="ECO:0007669"/>
    <property type="project" value="TreeGrafter"/>
</dbReference>
<dbReference type="InterPro" id="IPR015422">
    <property type="entry name" value="PyrdxlP-dep_Trfase_small"/>
</dbReference>
<proteinExistence type="inferred from homology"/>
<protein>
    <submittedName>
        <fullName evidence="5">L-methionine gamma-lyase</fullName>
        <ecNumber evidence="5">4.4.1.11</ecNumber>
    </submittedName>
</protein>
<dbReference type="PANTHER" id="PTHR43797:SF2">
    <property type="entry name" value="HOMOCYSTEINE_CYSTEINE SYNTHASE"/>
    <property type="match status" value="1"/>
</dbReference>
<dbReference type="GO" id="GO:0006535">
    <property type="term" value="P:cysteine biosynthetic process from serine"/>
    <property type="evidence" value="ECO:0007669"/>
    <property type="project" value="TreeGrafter"/>
</dbReference>
<accession>A0A644YJ51</accession>
<dbReference type="FunFam" id="3.40.640.10:FF:000035">
    <property type="entry name" value="O-succinylhomoserine sulfhydrylase"/>
    <property type="match status" value="1"/>
</dbReference>
<keyword evidence="5" id="KW-0456">Lyase</keyword>
<dbReference type="InterPro" id="IPR054542">
    <property type="entry name" value="Cys_met_metab_PP"/>
</dbReference>
<dbReference type="PROSITE" id="PS00868">
    <property type="entry name" value="CYS_MET_METAB_PP"/>
    <property type="match status" value="1"/>
</dbReference>
<dbReference type="GO" id="GO:0071269">
    <property type="term" value="P:L-homocysteine biosynthetic process"/>
    <property type="evidence" value="ECO:0007669"/>
    <property type="project" value="TreeGrafter"/>
</dbReference>
<dbReference type="Gene3D" id="3.90.1150.10">
    <property type="entry name" value="Aspartate Aminotransferase, domain 1"/>
    <property type="match status" value="1"/>
</dbReference>
<dbReference type="AlphaFoldDB" id="A0A644YJ51"/>
<dbReference type="NCBIfam" id="TIGR01326">
    <property type="entry name" value="OAH_OAS_sulfhy"/>
    <property type="match status" value="1"/>
</dbReference>